<protein>
    <submittedName>
        <fullName evidence="2">Uncharacterized protein</fullName>
    </submittedName>
</protein>
<name>A0AAD3CZ24_9STRA</name>
<evidence type="ECO:0000256" key="1">
    <source>
        <dbReference type="SAM" id="MobiDB-lite"/>
    </source>
</evidence>
<gene>
    <name evidence="2" type="ORF">CTEN210_09680</name>
</gene>
<evidence type="ECO:0000313" key="3">
    <source>
        <dbReference type="Proteomes" id="UP001054902"/>
    </source>
</evidence>
<comment type="caution">
    <text evidence="2">The sequence shown here is derived from an EMBL/GenBank/DDBJ whole genome shotgun (WGS) entry which is preliminary data.</text>
</comment>
<sequence length="205" mass="23380">MPFEKQGSQRKRRKTNVHTRRPNKKANKNARLENNNEIQVPTIHIPTPKCKTPPAISKSAIVTPSYIETIEDDEFIMDEMEDYLSNEVIKSSEIFKDPEATRRSAIAFLFTTKYGGKPNTPFTPWYGKDGIIEAIRKDLGLKERCAVAYILEDVLEIRKLNEGKEEKDWIYYCPKQCSGAGRKCQLTKDDPEAQIAAMKLKVAAV</sequence>
<feature type="region of interest" description="Disordered" evidence="1">
    <location>
        <begin position="1"/>
        <end position="35"/>
    </location>
</feature>
<dbReference type="AlphaFoldDB" id="A0AAD3CZ24"/>
<evidence type="ECO:0000313" key="2">
    <source>
        <dbReference type="EMBL" id="GFH53204.1"/>
    </source>
</evidence>
<dbReference type="Proteomes" id="UP001054902">
    <property type="component" value="Unassembled WGS sequence"/>
</dbReference>
<keyword evidence="3" id="KW-1185">Reference proteome</keyword>
<organism evidence="2 3">
    <name type="scientific">Chaetoceros tenuissimus</name>
    <dbReference type="NCBI Taxonomy" id="426638"/>
    <lineage>
        <taxon>Eukaryota</taxon>
        <taxon>Sar</taxon>
        <taxon>Stramenopiles</taxon>
        <taxon>Ochrophyta</taxon>
        <taxon>Bacillariophyta</taxon>
        <taxon>Coscinodiscophyceae</taxon>
        <taxon>Chaetocerotophycidae</taxon>
        <taxon>Chaetocerotales</taxon>
        <taxon>Chaetocerotaceae</taxon>
        <taxon>Chaetoceros</taxon>
    </lineage>
</organism>
<dbReference type="EMBL" id="BLLK01000046">
    <property type="protein sequence ID" value="GFH53204.1"/>
    <property type="molecule type" value="Genomic_DNA"/>
</dbReference>
<feature type="compositionally biased region" description="Basic residues" evidence="1">
    <location>
        <begin position="8"/>
        <end position="28"/>
    </location>
</feature>
<reference evidence="2 3" key="1">
    <citation type="journal article" date="2021" name="Sci. Rep.">
        <title>The genome of the diatom Chaetoceros tenuissimus carries an ancient integrated fragment of an extant virus.</title>
        <authorList>
            <person name="Hongo Y."/>
            <person name="Kimura K."/>
            <person name="Takaki Y."/>
            <person name="Yoshida Y."/>
            <person name="Baba S."/>
            <person name="Kobayashi G."/>
            <person name="Nagasaki K."/>
            <person name="Hano T."/>
            <person name="Tomaru Y."/>
        </authorList>
    </citation>
    <scope>NUCLEOTIDE SEQUENCE [LARGE SCALE GENOMIC DNA]</scope>
    <source>
        <strain evidence="2 3">NIES-3715</strain>
    </source>
</reference>
<accession>A0AAD3CZ24</accession>
<proteinExistence type="predicted"/>